<dbReference type="InterPro" id="IPR046348">
    <property type="entry name" value="SIS_dom_sf"/>
</dbReference>
<sequence>MTAAMTTSRMRAEIGEQPQALRRTIDALLPRMSDVGLLARGTRQVLFIARGSSDNAAVYGRYLVESQVGRLATPAAPSIATTYRRRLDLTGVLAVAISQSGRTEEIVETLEWAADCGARTIAVTNGPGSPLAETAEVALITEAGDEVAVPATKTYTTQLAALSVLALGLGAPVDQTELRRVPDEVERLIAATEASPALEAVVAGLAEVPGAVVSGRGIAFGTALELALKIKEACYLHAMGLSYADLLHGPIAVVDSATPAILVAADEGPTLPGTVALARRVTGAGAHAYGIGGGDGLARACSHALPGPRLPEWVAPLGLIVPGQLVVEALARRLGHDPDVPRGLNKVTQTD</sequence>
<keyword evidence="4" id="KW-1185">Reference proteome</keyword>
<feature type="domain" description="SIS" evidence="2">
    <location>
        <begin position="34"/>
        <end position="176"/>
    </location>
</feature>
<dbReference type="GO" id="GO:0097367">
    <property type="term" value="F:carbohydrate derivative binding"/>
    <property type="evidence" value="ECO:0007669"/>
    <property type="project" value="InterPro"/>
</dbReference>
<dbReference type="PANTHER" id="PTHR10937">
    <property type="entry name" value="GLUCOSAMINE--FRUCTOSE-6-PHOSPHATE AMINOTRANSFERASE, ISOMERIZING"/>
    <property type="match status" value="1"/>
</dbReference>
<dbReference type="PANTHER" id="PTHR10937:SF8">
    <property type="entry name" value="AMINOTRANSFERASE-RELATED"/>
    <property type="match status" value="1"/>
</dbReference>
<dbReference type="InterPro" id="IPR035466">
    <property type="entry name" value="GlmS/AgaS_SIS"/>
</dbReference>
<gene>
    <name evidence="3" type="ORF">SAMN04489712_102629</name>
</gene>
<dbReference type="Pfam" id="PF01380">
    <property type="entry name" value="SIS"/>
    <property type="match status" value="1"/>
</dbReference>
<evidence type="ECO:0000313" key="3">
    <source>
        <dbReference type="EMBL" id="SEF95786.1"/>
    </source>
</evidence>
<organism evidence="3 4">
    <name type="scientific">Thermomonospora echinospora</name>
    <dbReference type="NCBI Taxonomy" id="1992"/>
    <lineage>
        <taxon>Bacteria</taxon>
        <taxon>Bacillati</taxon>
        <taxon>Actinomycetota</taxon>
        <taxon>Actinomycetes</taxon>
        <taxon>Streptosporangiales</taxon>
        <taxon>Thermomonosporaceae</taxon>
        <taxon>Thermomonospora</taxon>
    </lineage>
</organism>
<feature type="domain" description="SIS" evidence="2">
    <location>
        <begin position="201"/>
        <end position="341"/>
    </location>
</feature>
<protein>
    <submittedName>
        <fullName evidence="3">Glutamine--fructose-6-phosphate transaminase</fullName>
    </submittedName>
</protein>
<dbReference type="InterPro" id="IPR001347">
    <property type="entry name" value="SIS_dom"/>
</dbReference>
<reference evidence="4" key="1">
    <citation type="submission" date="2016-10" db="EMBL/GenBank/DDBJ databases">
        <authorList>
            <person name="Varghese N."/>
            <person name="Submissions S."/>
        </authorList>
    </citation>
    <scope>NUCLEOTIDE SEQUENCE [LARGE SCALE GENOMIC DNA]</scope>
    <source>
        <strain evidence="4">DSM 43163</strain>
    </source>
</reference>
<dbReference type="AlphaFoldDB" id="A0A1H5W943"/>
<accession>A0A1H5W943</accession>
<evidence type="ECO:0000259" key="2">
    <source>
        <dbReference type="PROSITE" id="PS51464"/>
    </source>
</evidence>
<evidence type="ECO:0000313" key="4">
    <source>
        <dbReference type="Proteomes" id="UP000236723"/>
    </source>
</evidence>
<dbReference type="Proteomes" id="UP000236723">
    <property type="component" value="Unassembled WGS sequence"/>
</dbReference>
<dbReference type="CDD" id="cd05008">
    <property type="entry name" value="SIS_GlmS_GlmD_1"/>
    <property type="match status" value="1"/>
</dbReference>
<dbReference type="GO" id="GO:1901135">
    <property type="term" value="P:carbohydrate derivative metabolic process"/>
    <property type="evidence" value="ECO:0007669"/>
    <property type="project" value="InterPro"/>
</dbReference>
<dbReference type="SUPFAM" id="SSF53697">
    <property type="entry name" value="SIS domain"/>
    <property type="match status" value="1"/>
</dbReference>
<dbReference type="CDD" id="cd05009">
    <property type="entry name" value="SIS_GlmS_GlmD_2"/>
    <property type="match status" value="1"/>
</dbReference>
<dbReference type="InterPro" id="IPR035490">
    <property type="entry name" value="GlmS/FrlB_SIS"/>
</dbReference>
<dbReference type="PROSITE" id="PS51464">
    <property type="entry name" value="SIS"/>
    <property type="match status" value="2"/>
</dbReference>
<proteinExistence type="predicted"/>
<evidence type="ECO:0000256" key="1">
    <source>
        <dbReference type="ARBA" id="ARBA00022737"/>
    </source>
</evidence>
<keyword evidence="1" id="KW-0677">Repeat</keyword>
<dbReference type="Gene3D" id="3.40.50.10490">
    <property type="entry name" value="Glucose-6-phosphate isomerase like protein, domain 1"/>
    <property type="match status" value="2"/>
</dbReference>
<dbReference type="RefSeq" id="WP_407701409.1">
    <property type="nucleotide sequence ID" value="NZ_FNVO01000002.1"/>
</dbReference>
<dbReference type="EMBL" id="FNVO01000002">
    <property type="protein sequence ID" value="SEF95786.1"/>
    <property type="molecule type" value="Genomic_DNA"/>
</dbReference>
<name>A0A1H5W943_9ACTN</name>